<name>A0A095ZBJ2_9FIRM</name>
<feature type="domain" description="YvlB/LiaX N-terminal" evidence="2">
    <location>
        <begin position="91"/>
        <end position="116"/>
    </location>
</feature>
<proteinExistence type="predicted"/>
<comment type="caution">
    <text evidence="4">The sequence shown here is derived from an EMBL/GenBank/DDBJ whole genome shotgun (WGS) entry which is preliminary data.</text>
</comment>
<dbReference type="RefSeq" id="WP_004829246.1">
    <property type="nucleotide sequence ID" value="NZ_JRMW01000009.1"/>
</dbReference>
<evidence type="ECO:0000259" key="3">
    <source>
        <dbReference type="Pfam" id="PF22747"/>
    </source>
</evidence>
<gene>
    <name evidence="4" type="ORF">HMPREF1630_00390</name>
</gene>
<dbReference type="InterPro" id="IPR013324">
    <property type="entry name" value="RNA_pol_sigma_r3/r4-like"/>
</dbReference>
<evidence type="ECO:0000313" key="4">
    <source>
        <dbReference type="EMBL" id="KGF05794.1"/>
    </source>
</evidence>
<dbReference type="Pfam" id="PF09862">
    <property type="entry name" value="DUF2089"/>
    <property type="match status" value="1"/>
</dbReference>
<reference evidence="4 5" key="1">
    <citation type="submission" date="2014-07" db="EMBL/GenBank/DDBJ databases">
        <authorList>
            <person name="McCorrison J."/>
            <person name="Sanka R."/>
            <person name="Torralba M."/>
            <person name="Gillis M."/>
            <person name="Haft D.H."/>
            <person name="Methe B."/>
            <person name="Sutton G."/>
            <person name="Nelson K.E."/>
        </authorList>
    </citation>
    <scope>NUCLEOTIDE SEQUENCE [LARGE SCALE GENOMIC DNA]</scope>
    <source>
        <strain evidence="4 5">S7-1-13</strain>
    </source>
</reference>
<feature type="domain" description="DUF2089" evidence="1">
    <location>
        <begin position="38"/>
        <end position="83"/>
    </location>
</feature>
<evidence type="ECO:0008006" key="6">
    <source>
        <dbReference type="Google" id="ProtNLM"/>
    </source>
</evidence>
<dbReference type="AlphaFoldDB" id="A0A095ZBJ2"/>
<dbReference type="Proteomes" id="UP000029579">
    <property type="component" value="Unassembled WGS sequence"/>
</dbReference>
<dbReference type="Gene3D" id="1.10.10.2840">
    <property type="entry name" value="PucR C-terminal helix-turn-helix domain"/>
    <property type="match status" value="1"/>
</dbReference>
<dbReference type="SUPFAM" id="SSF88659">
    <property type="entry name" value="Sigma3 and sigma4 domains of RNA polymerase sigma factors"/>
    <property type="match status" value="1"/>
</dbReference>
<dbReference type="Pfam" id="PF22746">
    <property type="entry name" value="SHOCT-like_DUF2089-C"/>
    <property type="match status" value="1"/>
</dbReference>
<dbReference type="Pfam" id="PF22747">
    <property type="entry name" value="Zn_ribbon_DUF2089"/>
    <property type="match status" value="1"/>
</dbReference>
<dbReference type="EMBL" id="JRMW01000009">
    <property type="protein sequence ID" value="KGF05794.1"/>
    <property type="molecule type" value="Genomic_DNA"/>
</dbReference>
<dbReference type="InterPro" id="IPR042070">
    <property type="entry name" value="PucR_C-HTH_sf"/>
</dbReference>
<feature type="domain" description="DUF2089" evidence="3">
    <location>
        <begin position="5"/>
        <end position="36"/>
    </location>
</feature>
<protein>
    <recommendedName>
        <fullName evidence="6">DUF2089 domain-containing protein</fullName>
    </recommendedName>
</protein>
<evidence type="ECO:0000259" key="1">
    <source>
        <dbReference type="Pfam" id="PF09862"/>
    </source>
</evidence>
<dbReference type="InterPro" id="IPR053959">
    <property type="entry name" value="YvlB/LiaX_N"/>
</dbReference>
<sequence length="118" mass="13559">MINKCPNCGDQMIITSYRCNSCYTEVHGEFEVDSFSRLDKEDKEFIELFLQKRGSIKDVGEEIGISYPTVRNRIDKIVSKLGGKIDKKSHRLDILNMLDNGEITTEKAKELLEELNND</sequence>
<dbReference type="InterPro" id="IPR053957">
    <property type="entry name" value="DUF2089_Zn_ribbon"/>
</dbReference>
<evidence type="ECO:0000259" key="2">
    <source>
        <dbReference type="Pfam" id="PF22746"/>
    </source>
</evidence>
<dbReference type="OrthoDB" id="9797643at2"/>
<dbReference type="InterPro" id="IPR018658">
    <property type="entry name" value="DUF2089"/>
</dbReference>
<accession>A0A095ZBJ2</accession>
<evidence type="ECO:0000313" key="5">
    <source>
        <dbReference type="Proteomes" id="UP000029579"/>
    </source>
</evidence>
<dbReference type="eggNOG" id="COG3877">
    <property type="taxonomic scope" value="Bacteria"/>
</dbReference>
<organism evidence="4 5">
    <name type="scientific">Anaerococcus lactolyticus S7-1-13</name>
    <dbReference type="NCBI Taxonomy" id="1284686"/>
    <lineage>
        <taxon>Bacteria</taxon>
        <taxon>Bacillati</taxon>
        <taxon>Bacillota</taxon>
        <taxon>Tissierellia</taxon>
        <taxon>Tissierellales</taxon>
        <taxon>Peptoniphilaceae</taxon>
        <taxon>Anaerococcus</taxon>
    </lineage>
</organism>